<accession>A0A9P1KCY9</accession>
<evidence type="ECO:0000313" key="1">
    <source>
        <dbReference type="EMBL" id="CDM93393.1"/>
    </source>
</evidence>
<dbReference type="Proteomes" id="UP000032946">
    <property type="component" value="Chromosome"/>
</dbReference>
<organism evidence="1 2">
    <name type="scientific">Limnospira indica PCC 8005</name>
    <dbReference type="NCBI Taxonomy" id="376219"/>
    <lineage>
        <taxon>Bacteria</taxon>
        <taxon>Bacillati</taxon>
        <taxon>Cyanobacteriota</taxon>
        <taxon>Cyanophyceae</taxon>
        <taxon>Oscillatoriophycideae</taxon>
        <taxon>Oscillatoriales</taxon>
        <taxon>Sirenicapillariaceae</taxon>
        <taxon>Limnospira</taxon>
    </lineage>
</organism>
<dbReference type="AlphaFoldDB" id="A0A9P1KCY9"/>
<keyword evidence="2" id="KW-1185">Reference proteome</keyword>
<gene>
    <name evidence="1" type="ORF">ARTHRO_11066</name>
</gene>
<reference evidence="1 2" key="1">
    <citation type="submission" date="2014-02" db="EMBL/GenBank/DDBJ databases">
        <authorList>
            <person name="Genoscope - CEA"/>
        </authorList>
    </citation>
    <scope>NUCLEOTIDE SEQUENCE [LARGE SCALE GENOMIC DNA]</scope>
    <source>
        <strain evidence="1 2">PCC 8005</strain>
    </source>
</reference>
<dbReference type="EMBL" id="FO818640">
    <property type="protein sequence ID" value="CDM93393.1"/>
    <property type="molecule type" value="Genomic_DNA"/>
</dbReference>
<sequence>MGVIFRLSYRNGNELWFFMLNTQASKRSINIWGNRVTVNVSVTINSLKLRIPS</sequence>
<name>A0A9P1KCY9_9CYAN</name>
<proteinExistence type="predicted"/>
<protein>
    <submittedName>
        <fullName evidence="1">Uncharacterized protein</fullName>
    </submittedName>
</protein>
<evidence type="ECO:0000313" key="2">
    <source>
        <dbReference type="Proteomes" id="UP000032946"/>
    </source>
</evidence>